<sequence>TFDKRLTTGTHCYDQNTRKIHKNGTKWHVHKCLVCQCKDATSSCEVVC</sequence>
<dbReference type="AlphaFoldDB" id="A0A819IN21"/>
<comment type="caution">
    <text evidence="1">The sequence shown here is derived from an EMBL/GenBank/DDBJ whole genome shotgun (WGS) entry which is preliminary data.</text>
</comment>
<dbReference type="Proteomes" id="UP000663844">
    <property type="component" value="Unassembled WGS sequence"/>
</dbReference>
<protein>
    <submittedName>
        <fullName evidence="1">Uncharacterized protein</fullName>
    </submittedName>
</protein>
<evidence type="ECO:0000313" key="2">
    <source>
        <dbReference type="Proteomes" id="UP000663844"/>
    </source>
</evidence>
<gene>
    <name evidence="1" type="ORF">OXD698_LOCUS24764</name>
</gene>
<organism evidence="1 2">
    <name type="scientific">Adineta steineri</name>
    <dbReference type="NCBI Taxonomy" id="433720"/>
    <lineage>
        <taxon>Eukaryota</taxon>
        <taxon>Metazoa</taxon>
        <taxon>Spiralia</taxon>
        <taxon>Gnathifera</taxon>
        <taxon>Rotifera</taxon>
        <taxon>Eurotatoria</taxon>
        <taxon>Bdelloidea</taxon>
        <taxon>Adinetida</taxon>
        <taxon>Adinetidae</taxon>
        <taxon>Adineta</taxon>
    </lineage>
</organism>
<accession>A0A819IN21</accession>
<dbReference type="Gene3D" id="2.10.70.10">
    <property type="entry name" value="Complement Module, domain 1"/>
    <property type="match status" value="1"/>
</dbReference>
<proteinExistence type="predicted"/>
<feature type="non-terminal residue" evidence="1">
    <location>
        <position position="48"/>
    </location>
</feature>
<evidence type="ECO:0000313" key="1">
    <source>
        <dbReference type="EMBL" id="CAF3916284.1"/>
    </source>
</evidence>
<dbReference type="EMBL" id="CAJOAZ010002308">
    <property type="protein sequence ID" value="CAF3916284.1"/>
    <property type="molecule type" value="Genomic_DNA"/>
</dbReference>
<reference evidence="1" key="1">
    <citation type="submission" date="2021-02" db="EMBL/GenBank/DDBJ databases">
        <authorList>
            <person name="Nowell W R."/>
        </authorList>
    </citation>
    <scope>NUCLEOTIDE SEQUENCE</scope>
</reference>
<name>A0A819IN21_9BILA</name>